<keyword evidence="1" id="KW-0472">Membrane</keyword>
<accession>A0ABR2MX96</accession>
<dbReference type="Proteomes" id="UP001412067">
    <property type="component" value="Unassembled WGS sequence"/>
</dbReference>
<keyword evidence="3" id="KW-1185">Reference proteome</keyword>
<gene>
    <name evidence="2" type="ORF">KSP40_PGU020160</name>
</gene>
<name>A0ABR2MX96_9ASPA</name>
<dbReference type="EMBL" id="JBBWWR010000003">
    <property type="protein sequence ID" value="KAK8968849.1"/>
    <property type="molecule type" value="Genomic_DNA"/>
</dbReference>
<keyword evidence="1" id="KW-0812">Transmembrane</keyword>
<protein>
    <submittedName>
        <fullName evidence="2">Uncharacterized protein</fullName>
    </submittedName>
</protein>
<evidence type="ECO:0000256" key="1">
    <source>
        <dbReference type="SAM" id="Phobius"/>
    </source>
</evidence>
<organism evidence="2 3">
    <name type="scientific">Platanthera guangdongensis</name>
    <dbReference type="NCBI Taxonomy" id="2320717"/>
    <lineage>
        <taxon>Eukaryota</taxon>
        <taxon>Viridiplantae</taxon>
        <taxon>Streptophyta</taxon>
        <taxon>Embryophyta</taxon>
        <taxon>Tracheophyta</taxon>
        <taxon>Spermatophyta</taxon>
        <taxon>Magnoliopsida</taxon>
        <taxon>Liliopsida</taxon>
        <taxon>Asparagales</taxon>
        <taxon>Orchidaceae</taxon>
        <taxon>Orchidoideae</taxon>
        <taxon>Orchideae</taxon>
        <taxon>Orchidinae</taxon>
        <taxon>Platanthera</taxon>
    </lineage>
</organism>
<evidence type="ECO:0000313" key="2">
    <source>
        <dbReference type="EMBL" id="KAK8968849.1"/>
    </source>
</evidence>
<evidence type="ECO:0000313" key="3">
    <source>
        <dbReference type="Proteomes" id="UP001412067"/>
    </source>
</evidence>
<comment type="caution">
    <text evidence="2">The sequence shown here is derived from an EMBL/GenBank/DDBJ whole genome shotgun (WGS) entry which is preliminary data.</text>
</comment>
<feature type="transmembrane region" description="Helical" evidence="1">
    <location>
        <begin position="28"/>
        <end position="48"/>
    </location>
</feature>
<keyword evidence="1" id="KW-1133">Transmembrane helix</keyword>
<proteinExistence type="predicted"/>
<sequence length="56" mass="6615">MCSGHKLVYGLLGRNMLFARIHFLSPNFLNFACFYINCMPTPLFVHFIRCHMLHKL</sequence>
<reference evidence="2 3" key="1">
    <citation type="journal article" date="2022" name="Nat. Plants">
        <title>Genomes of leafy and leafless Platanthera orchids illuminate the evolution of mycoheterotrophy.</title>
        <authorList>
            <person name="Li M.H."/>
            <person name="Liu K.W."/>
            <person name="Li Z."/>
            <person name="Lu H.C."/>
            <person name="Ye Q.L."/>
            <person name="Zhang D."/>
            <person name="Wang J.Y."/>
            <person name="Li Y.F."/>
            <person name="Zhong Z.M."/>
            <person name="Liu X."/>
            <person name="Yu X."/>
            <person name="Liu D.K."/>
            <person name="Tu X.D."/>
            <person name="Liu B."/>
            <person name="Hao Y."/>
            <person name="Liao X.Y."/>
            <person name="Jiang Y.T."/>
            <person name="Sun W.H."/>
            <person name="Chen J."/>
            <person name="Chen Y.Q."/>
            <person name="Ai Y."/>
            <person name="Zhai J.W."/>
            <person name="Wu S.S."/>
            <person name="Zhou Z."/>
            <person name="Hsiao Y.Y."/>
            <person name="Wu W.L."/>
            <person name="Chen Y.Y."/>
            <person name="Lin Y.F."/>
            <person name="Hsu J.L."/>
            <person name="Li C.Y."/>
            <person name="Wang Z.W."/>
            <person name="Zhao X."/>
            <person name="Zhong W.Y."/>
            <person name="Ma X.K."/>
            <person name="Ma L."/>
            <person name="Huang J."/>
            <person name="Chen G.Z."/>
            <person name="Huang M.Z."/>
            <person name="Huang L."/>
            <person name="Peng D.H."/>
            <person name="Luo Y.B."/>
            <person name="Zou S.Q."/>
            <person name="Chen S.P."/>
            <person name="Lan S."/>
            <person name="Tsai W.C."/>
            <person name="Van de Peer Y."/>
            <person name="Liu Z.J."/>
        </authorList>
    </citation>
    <scope>NUCLEOTIDE SEQUENCE [LARGE SCALE GENOMIC DNA]</scope>
    <source>
        <strain evidence="2">Lor288</strain>
    </source>
</reference>